<comment type="caution">
    <text evidence="2">The sequence shown here is derived from an EMBL/GenBank/DDBJ whole genome shotgun (WGS) entry which is preliminary data.</text>
</comment>
<dbReference type="RefSeq" id="WP_166945606.1">
    <property type="nucleotide sequence ID" value="NZ_JAARLZ010000001.1"/>
</dbReference>
<dbReference type="Gene3D" id="2.60.120.10">
    <property type="entry name" value="Jelly Rolls"/>
    <property type="match status" value="1"/>
</dbReference>
<dbReference type="InterPro" id="IPR014710">
    <property type="entry name" value="RmlC-like_jellyroll"/>
</dbReference>
<accession>A0A7X5ZGS9</accession>
<proteinExistence type="predicted"/>
<dbReference type="Pfam" id="PF12973">
    <property type="entry name" value="Cupin_7"/>
    <property type="match status" value="1"/>
</dbReference>
<dbReference type="InterPro" id="IPR011051">
    <property type="entry name" value="RmlC_Cupin_sf"/>
</dbReference>
<dbReference type="Proteomes" id="UP000490980">
    <property type="component" value="Unassembled WGS sequence"/>
</dbReference>
<dbReference type="EMBL" id="JAARLZ010000001">
    <property type="protein sequence ID" value="NII04895.1"/>
    <property type="molecule type" value="Genomic_DNA"/>
</dbReference>
<name>A0A7X5ZGS9_9GAMM</name>
<gene>
    <name evidence="2" type="ORF">HBF25_00685</name>
</gene>
<dbReference type="SUPFAM" id="SSF51182">
    <property type="entry name" value="RmlC-like cupins"/>
    <property type="match status" value="2"/>
</dbReference>
<dbReference type="CDD" id="cd20303">
    <property type="entry name" value="cupin_ChrR_1"/>
    <property type="match status" value="1"/>
</dbReference>
<evidence type="ECO:0000259" key="1">
    <source>
        <dbReference type="Pfam" id="PF12973"/>
    </source>
</evidence>
<organism evidence="2 3">
    <name type="scientific">Luteibacter anthropi</name>
    <dbReference type="NCBI Taxonomy" id="564369"/>
    <lineage>
        <taxon>Bacteria</taxon>
        <taxon>Pseudomonadati</taxon>
        <taxon>Pseudomonadota</taxon>
        <taxon>Gammaproteobacteria</taxon>
        <taxon>Lysobacterales</taxon>
        <taxon>Rhodanobacteraceae</taxon>
        <taxon>Luteibacter</taxon>
    </lineage>
</organism>
<keyword evidence="3" id="KW-1185">Reference proteome</keyword>
<feature type="domain" description="ChrR-like cupin" evidence="1">
    <location>
        <begin position="9"/>
        <end position="111"/>
    </location>
</feature>
<sequence>MRIHADLSQPAIVTPGDYRWVDSPQQGVNRMMLDRIGEECARATSLVRYERGTSFPSHVHPGGEEILVLEGIFRDDGGDHPAGCYLRHPSGSSHAPSSTHGTTIFVKLRQMDEGDTRDVRVDTSDPSQWAPRPGGMVCILHTYADESVAIHRLDAGYALFDEPVDNLEIFVVSGELHGETTAYPQGSWLRFPSGCPVQFVAGSEGVTVYLKTGHLPC</sequence>
<dbReference type="InterPro" id="IPR025979">
    <property type="entry name" value="ChrR-like_cupin_dom"/>
</dbReference>
<dbReference type="AlphaFoldDB" id="A0A7X5ZGS9"/>
<protein>
    <submittedName>
        <fullName evidence="2">DUF4437 domain-containing protein</fullName>
    </submittedName>
</protein>
<evidence type="ECO:0000313" key="3">
    <source>
        <dbReference type="Proteomes" id="UP000490980"/>
    </source>
</evidence>
<reference evidence="2 3" key="1">
    <citation type="submission" date="2020-03" db="EMBL/GenBank/DDBJ databases">
        <authorList>
            <person name="Lai Q."/>
        </authorList>
    </citation>
    <scope>NUCLEOTIDE SEQUENCE [LARGE SCALE GENOMIC DNA]</scope>
    <source>
        <strain evidence="2 3">CCUG 25036</strain>
    </source>
</reference>
<evidence type="ECO:0000313" key="2">
    <source>
        <dbReference type="EMBL" id="NII04895.1"/>
    </source>
</evidence>